<comment type="caution">
    <text evidence="1">The sequence shown here is derived from an EMBL/GenBank/DDBJ whole genome shotgun (WGS) entry which is preliminary data.</text>
</comment>
<keyword evidence="2" id="KW-1185">Reference proteome</keyword>
<accession>A0AA89AL57</accession>
<dbReference type="PANTHER" id="PTHR47481">
    <property type="match status" value="1"/>
</dbReference>
<feature type="non-terminal residue" evidence="1">
    <location>
        <position position="292"/>
    </location>
</feature>
<evidence type="ECO:0000313" key="2">
    <source>
        <dbReference type="Proteomes" id="UP001188597"/>
    </source>
</evidence>
<sequence>IKERDSIDDSTELGESNAKLIWAPAISFTETELEDVSQNRQLQLYIELQELKKNDLSISEYLHKANSLSDELSAAGKPISHAEFNAIIYRNIGSDYHSIITALNLGQEPVSFYELHEVSISEFEEDSDPDLKYYRNEKYPWTLPRVSLHTPKSFPDNTIALETRTITNLQNAVTTFNPRVCLQVSQFVPNTTTRSIPKSFQSFPRRLHTLLRKLQVLLYLVEHFLARCQYTKVLKRELVVWNVRLGLAVFVFVEKQRFEEMELFRNRENERAEGGYVGLKCMTSHLNHILAH</sequence>
<protein>
    <submittedName>
        <fullName evidence="1">Uncharacterized protein</fullName>
    </submittedName>
</protein>
<proteinExistence type="predicted"/>
<evidence type="ECO:0000313" key="1">
    <source>
        <dbReference type="EMBL" id="KAK3006420.1"/>
    </source>
</evidence>
<reference evidence="1" key="1">
    <citation type="submission" date="2022-12" db="EMBL/GenBank/DDBJ databases">
        <title>Draft genome assemblies for two species of Escallonia (Escalloniales).</title>
        <authorList>
            <person name="Chanderbali A."/>
            <person name="Dervinis C."/>
            <person name="Anghel I."/>
            <person name="Soltis D."/>
            <person name="Soltis P."/>
            <person name="Zapata F."/>
        </authorList>
    </citation>
    <scope>NUCLEOTIDE SEQUENCE</scope>
    <source>
        <strain evidence="1">UCBG64.0493</strain>
        <tissue evidence="1">Leaf</tissue>
    </source>
</reference>
<dbReference type="AlphaFoldDB" id="A0AA89AL57"/>
<organism evidence="1 2">
    <name type="scientific">Escallonia herrerae</name>
    <dbReference type="NCBI Taxonomy" id="1293975"/>
    <lineage>
        <taxon>Eukaryota</taxon>
        <taxon>Viridiplantae</taxon>
        <taxon>Streptophyta</taxon>
        <taxon>Embryophyta</taxon>
        <taxon>Tracheophyta</taxon>
        <taxon>Spermatophyta</taxon>
        <taxon>Magnoliopsida</taxon>
        <taxon>eudicotyledons</taxon>
        <taxon>Gunneridae</taxon>
        <taxon>Pentapetalae</taxon>
        <taxon>asterids</taxon>
        <taxon>campanulids</taxon>
        <taxon>Escalloniales</taxon>
        <taxon>Escalloniaceae</taxon>
        <taxon>Escallonia</taxon>
    </lineage>
</organism>
<name>A0AA89AL57_9ASTE</name>
<gene>
    <name evidence="1" type="ORF">RJ639_016686</name>
</gene>
<dbReference type="EMBL" id="JAVXUP010001995">
    <property type="protein sequence ID" value="KAK3006420.1"/>
    <property type="molecule type" value="Genomic_DNA"/>
</dbReference>
<dbReference type="Proteomes" id="UP001188597">
    <property type="component" value="Unassembled WGS sequence"/>
</dbReference>
<dbReference type="PANTHER" id="PTHR47481:SF43">
    <property type="entry name" value="RETROTRANSPOSON COPIA-LIKE N-TERMINAL DOMAIN-CONTAINING PROTEIN"/>
    <property type="match status" value="1"/>
</dbReference>